<gene>
    <name evidence="2" type="ORF">BGZ65_005797</name>
</gene>
<proteinExistence type="predicted"/>
<comment type="caution">
    <text evidence="2">The sequence shown here is derived from an EMBL/GenBank/DDBJ whole genome shotgun (WGS) entry which is preliminary data.</text>
</comment>
<reference evidence="2" key="1">
    <citation type="journal article" date="2020" name="Fungal Divers.">
        <title>Resolving the Mortierellaceae phylogeny through synthesis of multi-gene phylogenetics and phylogenomics.</title>
        <authorList>
            <person name="Vandepol N."/>
            <person name="Liber J."/>
            <person name="Desiro A."/>
            <person name="Na H."/>
            <person name="Kennedy M."/>
            <person name="Barry K."/>
            <person name="Grigoriev I.V."/>
            <person name="Miller A.N."/>
            <person name="O'Donnell K."/>
            <person name="Stajich J.E."/>
            <person name="Bonito G."/>
        </authorList>
    </citation>
    <scope>NUCLEOTIDE SEQUENCE</scope>
    <source>
        <strain evidence="2">MES-2147</strain>
    </source>
</reference>
<feature type="compositionally biased region" description="Polar residues" evidence="1">
    <location>
        <begin position="1"/>
        <end position="10"/>
    </location>
</feature>
<keyword evidence="3" id="KW-1185">Reference proteome</keyword>
<protein>
    <submittedName>
        <fullName evidence="2">Uncharacterized protein</fullName>
    </submittedName>
</protein>
<dbReference type="EMBL" id="JAAAHW010007060">
    <property type="protein sequence ID" value="KAF9951698.1"/>
    <property type="molecule type" value="Genomic_DNA"/>
</dbReference>
<dbReference type="AlphaFoldDB" id="A0A9P6LYI0"/>
<dbReference type="PANTHER" id="PTHR46274:SF6">
    <property type="entry name" value="TYR_PHOSPHATASE_2 DOMAIN-CONTAINING PROTEIN"/>
    <property type="match status" value="1"/>
</dbReference>
<evidence type="ECO:0000313" key="2">
    <source>
        <dbReference type="EMBL" id="KAF9951698.1"/>
    </source>
</evidence>
<evidence type="ECO:0000313" key="3">
    <source>
        <dbReference type="Proteomes" id="UP000749646"/>
    </source>
</evidence>
<feature type="non-terminal residue" evidence="2">
    <location>
        <position position="1"/>
    </location>
</feature>
<accession>A0A9P6LYI0</accession>
<evidence type="ECO:0000256" key="1">
    <source>
        <dbReference type="SAM" id="MobiDB-lite"/>
    </source>
</evidence>
<dbReference type="InterPro" id="IPR029021">
    <property type="entry name" value="Prot-tyrosine_phosphatase-like"/>
</dbReference>
<sequence>MSSPSVSHAVNASPREEPQVLDGLETTRVEPVSGTKMELETGAVEDTNCNTTITTSTAETLKPMPGPFQGDGADPSQAAVLIPQRSALNWLAYSVSLNYNRLATSVFAPITRWRWFDPIPHSCLVLGAVPSQQFLEQVQREQSVENIVNMCAEFEGHLETMKTLGLVQCWVPTPDFHVPTVDSIWIGIRFISKCQARWQDLDESQRGHVYIHCK</sequence>
<dbReference type="OrthoDB" id="273181at2759"/>
<dbReference type="Proteomes" id="UP000749646">
    <property type="component" value="Unassembled WGS sequence"/>
</dbReference>
<dbReference type="Gene3D" id="3.90.190.10">
    <property type="entry name" value="Protein tyrosine phosphatase superfamily"/>
    <property type="match status" value="1"/>
</dbReference>
<organism evidence="2 3">
    <name type="scientific">Modicella reniformis</name>
    <dbReference type="NCBI Taxonomy" id="1440133"/>
    <lineage>
        <taxon>Eukaryota</taxon>
        <taxon>Fungi</taxon>
        <taxon>Fungi incertae sedis</taxon>
        <taxon>Mucoromycota</taxon>
        <taxon>Mortierellomycotina</taxon>
        <taxon>Mortierellomycetes</taxon>
        <taxon>Mortierellales</taxon>
        <taxon>Mortierellaceae</taxon>
        <taxon>Modicella</taxon>
    </lineage>
</organism>
<dbReference type="PANTHER" id="PTHR46274">
    <property type="entry name" value="PHOSPHATIDYLINOSITOL PHOSPHATASE"/>
    <property type="match status" value="1"/>
</dbReference>
<feature type="region of interest" description="Disordered" evidence="1">
    <location>
        <begin position="1"/>
        <end position="25"/>
    </location>
</feature>
<dbReference type="SUPFAM" id="SSF52799">
    <property type="entry name" value="(Phosphotyrosine protein) phosphatases II"/>
    <property type="match status" value="1"/>
</dbReference>
<name>A0A9P6LYI0_9FUNG</name>